<dbReference type="EMBL" id="AZIL01003485">
    <property type="protein sequence ID" value="EWM20017.1"/>
    <property type="molecule type" value="Genomic_DNA"/>
</dbReference>
<name>W7SZW5_9STRA</name>
<feature type="transmembrane region" description="Helical" evidence="2">
    <location>
        <begin position="80"/>
        <end position="98"/>
    </location>
</feature>
<accession>W7SZW5</accession>
<evidence type="ECO:0000313" key="3">
    <source>
        <dbReference type="EMBL" id="EWM20017.1"/>
    </source>
</evidence>
<dbReference type="AlphaFoldDB" id="W7SZW5"/>
<proteinExistence type="predicted"/>
<protein>
    <submittedName>
        <fullName evidence="3">Uncharacterized protein</fullName>
    </submittedName>
</protein>
<keyword evidence="2" id="KW-0812">Transmembrane</keyword>
<keyword evidence="4" id="KW-1185">Reference proteome</keyword>
<feature type="region of interest" description="Disordered" evidence="1">
    <location>
        <begin position="123"/>
        <end position="152"/>
    </location>
</feature>
<gene>
    <name evidence="3" type="ORF">Naga_102300g1</name>
</gene>
<dbReference type="Proteomes" id="UP000019335">
    <property type="component" value="Unassembled WGS sequence"/>
</dbReference>
<organism evidence="3 4">
    <name type="scientific">Nannochloropsis gaditana</name>
    <dbReference type="NCBI Taxonomy" id="72520"/>
    <lineage>
        <taxon>Eukaryota</taxon>
        <taxon>Sar</taxon>
        <taxon>Stramenopiles</taxon>
        <taxon>Ochrophyta</taxon>
        <taxon>Eustigmatophyceae</taxon>
        <taxon>Eustigmatales</taxon>
        <taxon>Monodopsidaceae</taxon>
        <taxon>Nannochloropsis</taxon>
    </lineage>
</organism>
<reference evidence="3 4" key="1">
    <citation type="journal article" date="2014" name="Mol. Plant">
        <title>Chromosome Scale Genome Assembly and Transcriptome Profiling of Nannochloropsis gaditana in Nitrogen Depletion.</title>
        <authorList>
            <person name="Corteggiani Carpinelli E."/>
            <person name="Telatin A."/>
            <person name="Vitulo N."/>
            <person name="Forcato C."/>
            <person name="D'Angelo M."/>
            <person name="Schiavon R."/>
            <person name="Vezzi A."/>
            <person name="Giacometti G.M."/>
            <person name="Morosinotto T."/>
            <person name="Valle G."/>
        </authorList>
    </citation>
    <scope>NUCLEOTIDE SEQUENCE [LARGE SCALE GENOMIC DNA]</scope>
    <source>
        <strain evidence="3 4">B-31</strain>
    </source>
</reference>
<comment type="caution">
    <text evidence="3">The sequence shown here is derived from an EMBL/GenBank/DDBJ whole genome shotgun (WGS) entry which is preliminary data.</text>
</comment>
<keyword evidence="2" id="KW-1133">Transmembrane helix</keyword>
<evidence type="ECO:0000256" key="2">
    <source>
        <dbReference type="SAM" id="Phobius"/>
    </source>
</evidence>
<evidence type="ECO:0000256" key="1">
    <source>
        <dbReference type="SAM" id="MobiDB-lite"/>
    </source>
</evidence>
<sequence length="152" mass="15828">MSRRPLAIVPASLAGLLVVGASASLWGSLLHESPSSTACLPPLLVLPLGTLGSGHPRSHHSVLVVGLETDLKHSFAPSSLPPITCTALLLALLLAAAINHDHHKEAREHVMLLGHESRSHGVETGRAIRSREGTQAAGGISLDNPHGDRDGQ</sequence>
<evidence type="ECO:0000313" key="4">
    <source>
        <dbReference type="Proteomes" id="UP000019335"/>
    </source>
</evidence>
<keyword evidence="2" id="KW-0472">Membrane</keyword>